<keyword evidence="2" id="KW-1185">Reference proteome</keyword>
<accession>A0AAD5WEI6</accession>
<organism evidence="1 2">
    <name type="scientific">Parelaphostrongylus tenuis</name>
    <name type="common">Meningeal worm</name>
    <dbReference type="NCBI Taxonomy" id="148309"/>
    <lineage>
        <taxon>Eukaryota</taxon>
        <taxon>Metazoa</taxon>
        <taxon>Ecdysozoa</taxon>
        <taxon>Nematoda</taxon>
        <taxon>Chromadorea</taxon>
        <taxon>Rhabditida</taxon>
        <taxon>Rhabditina</taxon>
        <taxon>Rhabditomorpha</taxon>
        <taxon>Strongyloidea</taxon>
        <taxon>Metastrongylidae</taxon>
        <taxon>Parelaphostrongylus</taxon>
    </lineage>
</organism>
<name>A0AAD5WEI6_PARTN</name>
<evidence type="ECO:0000313" key="1">
    <source>
        <dbReference type="EMBL" id="KAJ1367058.1"/>
    </source>
</evidence>
<gene>
    <name evidence="1" type="ORF">KIN20_027901</name>
</gene>
<proteinExistence type="predicted"/>
<dbReference type="AlphaFoldDB" id="A0AAD5WEI6"/>
<dbReference type="Proteomes" id="UP001196413">
    <property type="component" value="Unassembled WGS sequence"/>
</dbReference>
<sequence length="99" mass="10910">MTECITIFVLGDFSARLGLANEGETGLENLDEEKGIERKSSLWIRFLPAALSLTVSLTEIHFSKRENTAAGHGSDLTARRIRKLIVYLQTEDGACSTQP</sequence>
<reference evidence="1" key="1">
    <citation type="submission" date="2021-06" db="EMBL/GenBank/DDBJ databases">
        <title>Parelaphostrongylus tenuis whole genome reference sequence.</title>
        <authorList>
            <person name="Garwood T.J."/>
            <person name="Larsen P.A."/>
            <person name="Fountain-Jones N.M."/>
            <person name="Garbe J.R."/>
            <person name="Macchietto M.G."/>
            <person name="Kania S.A."/>
            <person name="Gerhold R.W."/>
            <person name="Richards J.E."/>
            <person name="Wolf T.M."/>
        </authorList>
    </citation>
    <scope>NUCLEOTIDE SEQUENCE</scope>
    <source>
        <strain evidence="1">MNPRO001-30</strain>
        <tissue evidence="1">Meninges</tissue>
    </source>
</reference>
<dbReference type="EMBL" id="JAHQIW010005759">
    <property type="protein sequence ID" value="KAJ1367058.1"/>
    <property type="molecule type" value="Genomic_DNA"/>
</dbReference>
<comment type="caution">
    <text evidence="1">The sequence shown here is derived from an EMBL/GenBank/DDBJ whole genome shotgun (WGS) entry which is preliminary data.</text>
</comment>
<evidence type="ECO:0000313" key="2">
    <source>
        <dbReference type="Proteomes" id="UP001196413"/>
    </source>
</evidence>
<protein>
    <submittedName>
        <fullName evidence="1">Uncharacterized protein</fullName>
    </submittedName>
</protein>